<accession>A0A4R3YM65</accession>
<dbReference type="GO" id="GO:0003677">
    <property type="term" value="F:DNA binding"/>
    <property type="evidence" value="ECO:0007669"/>
    <property type="project" value="UniProtKB-KW"/>
</dbReference>
<dbReference type="InterPro" id="IPR036693">
    <property type="entry name" value="TF_LuxR_autoind-bd_dom_sf"/>
</dbReference>
<dbReference type="EMBL" id="SMCR01000014">
    <property type="protein sequence ID" value="TCV91913.1"/>
    <property type="molecule type" value="Genomic_DNA"/>
</dbReference>
<sequence length="243" mass="28139">MGNVEVDSFESIVTEIKHEIRHSLWLILNKTNEFSYAYFVMNKTDGSCPWIISDYPQTWLEQYLHLGYQRIDPVMLSAYRRISPFYWQGDDLSVPQHHFFRMSKNYSLDCGCTFTLHDADNNIATLSISNRGSKSDFYQHIEQEKEKFQMLLINIHEKIMTYSRSISSADLKCHAGHCHISLSPREKEVLFWASAGKTYGEIATILGIREGTVKFHIRNIIDKMGVSNAKHAISRATEMKLFS</sequence>
<evidence type="ECO:0000256" key="2">
    <source>
        <dbReference type="ARBA" id="ARBA00023125"/>
    </source>
</evidence>
<dbReference type="SUPFAM" id="SSF75516">
    <property type="entry name" value="Pheromone-binding domain of LuxR-like quorum-sensing transcription factors"/>
    <property type="match status" value="1"/>
</dbReference>
<dbReference type="GO" id="GO:0006355">
    <property type="term" value="P:regulation of DNA-templated transcription"/>
    <property type="evidence" value="ECO:0007669"/>
    <property type="project" value="InterPro"/>
</dbReference>
<dbReference type="PROSITE" id="PS50043">
    <property type="entry name" value="HTH_LUXR_2"/>
    <property type="match status" value="1"/>
</dbReference>
<dbReference type="PANTHER" id="PTHR44688:SF16">
    <property type="entry name" value="DNA-BINDING TRANSCRIPTIONAL ACTIVATOR DEVR_DOSR"/>
    <property type="match status" value="1"/>
</dbReference>
<feature type="domain" description="HTH luxR-type" evidence="4">
    <location>
        <begin position="175"/>
        <end position="240"/>
    </location>
</feature>
<dbReference type="OrthoDB" id="9774661at2"/>
<comment type="caution">
    <text evidence="5">The sequence shown here is derived from an EMBL/GenBank/DDBJ whole genome shotgun (WGS) entry which is preliminary data.</text>
</comment>
<dbReference type="PROSITE" id="PS00622">
    <property type="entry name" value="HTH_LUXR_1"/>
    <property type="match status" value="1"/>
</dbReference>
<dbReference type="InterPro" id="IPR000792">
    <property type="entry name" value="Tscrpt_reg_LuxR_C"/>
</dbReference>
<dbReference type="SMART" id="SM00421">
    <property type="entry name" value="HTH_LUXR"/>
    <property type="match status" value="1"/>
</dbReference>
<dbReference type="InterPro" id="IPR016032">
    <property type="entry name" value="Sig_transdc_resp-reg_C-effctor"/>
</dbReference>
<gene>
    <name evidence="5" type="ORF">EDC52_11418</name>
</gene>
<dbReference type="Proteomes" id="UP000295719">
    <property type="component" value="Unassembled WGS sequence"/>
</dbReference>
<dbReference type="PRINTS" id="PR00038">
    <property type="entry name" value="HTHLUXR"/>
</dbReference>
<keyword evidence="1" id="KW-0805">Transcription regulation</keyword>
<reference evidence="5 6" key="1">
    <citation type="submission" date="2019-03" db="EMBL/GenBank/DDBJ databases">
        <title>Genomic Encyclopedia of Type Strains, Phase IV (KMG-IV): sequencing the most valuable type-strain genomes for metagenomic binning, comparative biology and taxonomic classification.</title>
        <authorList>
            <person name="Goeker M."/>
        </authorList>
    </citation>
    <scope>NUCLEOTIDE SEQUENCE [LARGE SCALE GENOMIC DNA]</scope>
    <source>
        <strain evidence="5 6">DSM 19580</strain>
    </source>
</reference>
<evidence type="ECO:0000313" key="5">
    <source>
        <dbReference type="EMBL" id="TCV91913.1"/>
    </source>
</evidence>
<keyword evidence="6" id="KW-1185">Reference proteome</keyword>
<dbReference type="Pfam" id="PF03472">
    <property type="entry name" value="Autoind_bind"/>
    <property type="match status" value="1"/>
</dbReference>
<evidence type="ECO:0000256" key="3">
    <source>
        <dbReference type="ARBA" id="ARBA00023163"/>
    </source>
</evidence>
<evidence type="ECO:0000313" key="6">
    <source>
        <dbReference type="Proteomes" id="UP000295719"/>
    </source>
</evidence>
<dbReference type="RefSeq" id="WP_131867560.1">
    <property type="nucleotide sequence ID" value="NZ_SMCR01000014.1"/>
</dbReference>
<dbReference type="AlphaFoldDB" id="A0A4R3YM65"/>
<organism evidence="5 6">
    <name type="scientific">Biostraticola tofi</name>
    <dbReference type="NCBI Taxonomy" id="466109"/>
    <lineage>
        <taxon>Bacteria</taxon>
        <taxon>Pseudomonadati</taxon>
        <taxon>Pseudomonadota</taxon>
        <taxon>Gammaproteobacteria</taxon>
        <taxon>Enterobacterales</taxon>
        <taxon>Bruguierivoracaceae</taxon>
        <taxon>Biostraticola</taxon>
    </lineage>
</organism>
<dbReference type="PANTHER" id="PTHR44688">
    <property type="entry name" value="DNA-BINDING TRANSCRIPTIONAL ACTIVATOR DEVR_DOSR"/>
    <property type="match status" value="1"/>
</dbReference>
<dbReference type="Gene3D" id="3.30.450.80">
    <property type="entry name" value="Transcription factor LuxR-like, autoinducer-binding domain"/>
    <property type="match status" value="1"/>
</dbReference>
<dbReference type="Pfam" id="PF00196">
    <property type="entry name" value="GerE"/>
    <property type="match status" value="1"/>
</dbReference>
<evidence type="ECO:0000259" key="4">
    <source>
        <dbReference type="PROSITE" id="PS50043"/>
    </source>
</evidence>
<evidence type="ECO:0000256" key="1">
    <source>
        <dbReference type="ARBA" id="ARBA00023015"/>
    </source>
</evidence>
<protein>
    <submittedName>
        <fullName evidence="5">LuxR family quorum-sensing system transcriptional regulator ExpR</fullName>
    </submittedName>
</protein>
<dbReference type="Gene3D" id="1.10.10.10">
    <property type="entry name" value="Winged helix-like DNA-binding domain superfamily/Winged helix DNA-binding domain"/>
    <property type="match status" value="1"/>
</dbReference>
<dbReference type="InterPro" id="IPR036388">
    <property type="entry name" value="WH-like_DNA-bd_sf"/>
</dbReference>
<keyword evidence="2" id="KW-0238">DNA-binding</keyword>
<keyword evidence="3" id="KW-0804">Transcription</keyword>
<proteinExistence type="predicted"/>
<dbReference type="SUPFAM" id="SSF46894">
    <property type="entry name" value="C-terminal effector domain of the bipartite response regulators"/>
    <property type="match status" value="1"/>
</dbReference>
<name>A0A4R3YM65_9GAMM</name>
<dbReference type="CDD" id="cd06170">
    <property type="entry name" value="LuxR_C_like"/>
    <property type="match status" value="1"/>
</dbReference>
<dbReference type="InterPro" id="IPR005143">
    <property type="entry name" value="TF_LuxR_autoind-bd_dom"/>
</dbReference>